<evidence type="ECO:0000256" key="9">
    <source>
        <dbReference type="SAM" id="MobiDB-lite"/>
    </source>
</evidence>
<keyword evidence="3" id="KW-0862">Zinc</keyword>
<evidence type="ECO:0000259" key="10">
    <source>
        <dbReference type="PROSITE" id="PS51523"/>
    </source>
</evidence>
<accession>A0ABP0VS65</accession>
<evidence type="ECO:0000313" key="11">
    <source>
        <dbReference type="EMBL" id="CAK9257302.1"/>
    </source>
</evidence>
<evidence type="ECO:0000256" key="6">
    <source>
        <dbReference type="ARBA" id="ARBA00023155"/>
    </source>
</evidence>
<keyword evidence="4" id="KW-0805">Transcription regulation</keyword>
<dbReference type="InterPro" id="IPR006456">
    <property type="entry name" value="ZF_HD_homeobox_Cys/His_dimer"/>
</dbReference>
<evidence type="ECO:0000256" key="7">
    <source>
        <dbReference type="ARBA" id="ARBA00023163"/>
    </source>
</evidence>
<dbReference type="Gene3D" id="1.10.10.60">
    <property type="entry name" value="Homeodomain-like"/>
    <property type="match status" value="1"/>
</dbReference>
<gene>
    <name evidence="11" type="ORF">CSSPJE1EN1_LOCUS2780</name>
</gene>
<feature type="compositionally biased region" description="Gly residues" evidence="9">
    <location>
        <begin position="194"/>
        <end position="203"/>
    </location>
</feature>
<dbReference type="PANTHER" id="PTHR31948">
    <property type="entry name" value="ZINC-FINGER HOMEODOMAIN PROTEIN 2"/>
    <property type="match status" value="1"/>
</dbReference>
<dbReference type="Proteomes" id="UP001497444">
    <property type="component" value="Chromosome 10"/>
</dbReference>
<evidence type="ECO:0000256" key="1">
    <source>
        <dbReference type="ARBA" id="ARBA00004123"/>
    </source>
</evidence>
<evidence type="ECO:0000256" key="3">
    <source>
        <dbReference type="ARBA" id="ARBA00022833"/>
    </source>
</evidence>
<dbReference type="Pfam" id="PF04770">
    <property type="entry name" value="ZF-HD_dimer"/>
    <property type="match status" value="1"/>
</dbReference>
<feature type="domain" description="ZF-HD dimerization-type" evidence="10">
    <location>
        <begin position="78"/>
        <end position="127"/>
    </location>
</feature>
<dbReference type="PANTHER" id="PTHR31948:SF140">
    <property type="entry name" value="ZINC-FINGER HOMEODOMAIN PROTEIN 2"/>
    <property type="match status" value="1"/>
</dbReference>
<organism evidence="11 12">
    <name type="scientific">Sphagnum jensenii</name>
    <dbReference type="NCBI Taxonomy" id="128206"/>
    <lineage>
        <taxon>Eukaryota</taxon>
        <taxon>Viridiplantae</taxon>
        <taxon>Streptophyta</taxon>
        <taxon>Embryophyta</taxon>
        <taxon>Bryophyta</taxon>
        <taxon>Sphagnophytina</taxon>
        <taxon>Sphagnopsida</taxon>
        <taxon>Sphagnales</taxon>
        <taxon>Sphagnaceae</taxon>
        <taxon>Sphagnum</taxon>
    </lineage>
</organism>
<dbReference type="EMBL" id="OZ020105">
    <property type="protein sequence ID" value="CAK9257302.1"/>
    <property type="molecule type" value="Genomic_DNA"/>
</dbReference>
<proteinExistence type="predicted"/>
<feature type="region of interest" description="Disordered" evidence="9">
    <location>
        <begin position="185"/>
        <end position="208"/>
    </location>
</feature>
<evidence type="ECO:0000313" key="12">
    <source>
        <dbReference type="Proteomes" id="UP001497444"/>
    </source>
</evidence>
<dbReference type="InterPro" id="IPR009057">
    <property type="entry name" value="Homeodomain-like_sf"/>
</dbReference>
<dbReference type="NCBIfam" id="TIGR01566">
    <property type="entry name" value="ZF_HD_prot_N"/>
    <property type="match status" value="1"/>
</dbReference>
<keyword evidence="6" id="KW-0371">Homeobox</keyword>
<dbReference type="NCBIfam" id="TIGR01565">
    <property type="entry name" value="homeo_ZF_HD"/>
    <property type="match status" value="1"/>
</dbReference>
<keyword evidence="8" id="KW-0539">Nucleus</keyword>
<evidence type="ECO:0000256" key="8">
    <source>
        <dbReference type="ARBA" id="ARBA00023242"/>
    </source>
</evidence>
<evidence type="ECO:0000256" key="2">
    <source>
        <dbReference type="ARBA" id="ARBA00022723"/>
    </source>
</evidence>
<dbReference type="InterPro" id="IPR006455">
    <property type="entry name" value="Homeodomain_ZF_HD"/>
</dbReference>
<dbReference type="SUPFAM" id="SSF46689">
    <property type="entry name" value="Homeodomain-like"/>
    <property type="match status" value="1"/>
</dbReference>
<sequence length="271" mass="29730">MRLLLTTSLQLLHQPPLFHDSTELKMLNSGSNNNNNNNNGTAMDDSIQALEITSPVNRTLNSGNKDKDKKVAATTTRYRECQKNHAASLGSHAVDGCGEFMPLGEEGSPDALKCAACGCHRNFHRREVEGEIATCDCHKKDAKKRGIQQVLAAATAMAYPSSVTQFQQGHKPPMTPIPMMAMSTGAADSDEQEGGGGVGGGGSPSNIKKRFRTKFSTEQKDEMYNFAEKLGWKMQKHDELAVQEFCANLGVKRHVLKVWMHNNKHTMAKKT</sequence>
<comment type="subcellular location">
    <subcellularLocation>
        <location evidence="1">Nucleus</location>
    </subcellularLocation>
</comment>
<reference evidence="11" key="1">
    <citation type="submission" date="2024-02" db="EMBL/GenBank/DDBJ databases">
        <authorList>
            <consortium name="ELIXIR-Norway"/>
            <consortium name="Elixir Norway"/>
        </authorList>
    </citation>
    <scope>NUCLEOTIDE SEQUENCE</scope>
</reference>
<keyword evidence="12" id="KW-1185">Reference proteome</keyword>
<dbReference type="PROSITE" id="PS51523">
    <property type="entry name" value="ZF_HD_DIMER"/>
    <property type="match status" value="1"/>
</dbReference>
<evidence type="ECO:0000256" key="5">
    <source>
        <dbReference type="ARBA" id="ARBA00023125"/>
    </source>
</evidence>
<evidence type="ECO:0000256" key="4">
    <source>
        <dbReference type="ARBA" id="ARBA00023015"/>
    </source>
</evidence>
<keyword evidence="7" id="KW-0804">Transcription</keyword>
<name>A0ABP0VS65_9BRYO</name>
<keyword evidence="2" id="KW-0479">Metal-binding</keyword>
<protein>
    <recommendedName>
        <fullName evidence="10">ZF-HD dimerization-type domain-containing protein</fullName>
    </recommendedName>
</protein>
<keyword evidence="5" id="KW-0238">DNA-binding</keyword>